<dbReference type="PROSITE" id="PS00107">
    <property type="entry name" value="PROTEIN_KINASE_ATP"/>
    <property type="match status" value="1"/>
</dbReference>
<evidence type="ECO:0000256" key="9">
    <source>
        <dbReference type="PROSITE-ProRule" id="PRU10141"/>
    </source>
</evidence>
<evidence type="ECO:0000256" key="11">
    <source>
        <dbReference type="SAM" id="Phobius"/>
    </source>
</evidence>
<feature type="transmembrane region" description="Helical" evidence="11">
    <location>
        <begin position="326"/>
        <end position="349"/>
    </location>
</feature>
<feature type="region of interest" description="Disordered" evidence="10">
    <location>
        <begin position="371"/>
        <end position="431"/>
    </location>
</feature>
<organism evidence="13 14">
    <name type="scientific">Rubidibacter lacunae KORDI 51-2</name>
    <dbReference type="NCBI Taxonomy" id="582515"/>
    <lineage>
        <taxon>Bacteria</taxon>
        <taxon>Bacillati</taxon>
        <taxon>Cyanobacteriota</taxon>
        <taxon>Cyanophyceae</taxon>
        <taxon>Oscillatoriophycideae</taxon>
        <taxon>Chroococcales</taxon>
        <taxon>Aphanothecaceae</taxon>
        <taxon>Rubidibacter</taxon>
    </lineage>
</organism>
<dbReference type="PANTHER" id="PTHR24363:SF0">
    <property type="entry name" value="SERINE_THREONINE KINASE LIKE DOMAIN CONTAINING 1"/>
    <property type="match status" value="1"/>
</dbReference>
<gene>
    <name evidence="13" type="ORF">KR51_00030520</name>
</gene>
<keyword evidence="5 13" id="KW-0418">Kinase</keyword>
<keyword evidence="2" id="KW-0723">Serine/threonine-protein kinase</keyword>
<protein>
    <recommendedName>
        <fullName evidence="1">non-specific serine/threonine protein kinase</fullName>
        <ecNumber evidence="1">2.7.11.1</ecNumber>
    </recommendedName>
</protein>
<name>U5DLB0_9CHRO</name>
<evidence type="ECO:0000256" key="4">
    <source>
        <dbReference type="ARBA" id="ARBA00022741"/>
    </source>
</evidence>
<dbReference type="PANTHER" id="PTHR24363">
    <property type="entry name" value="SERINE/THREONINE PROTEIN KINASE"/>
    <property type="match status" value="1"/>
</dbReference>
<evidence type="ECO:0000313" key="14">
    <source>
        <dbReference type="Proteomes" id="UP000016960"/>
    </source>
</evidence>
<dbReference type="AlphaFoldDB" id="U5DLB0"/>
<dbReference type="InterPro" id="IPR000719">
    <property type="entry name" value="Prot_kinase_dom"/>
</dbReference>
<dbReference type="PATRIC" id="fig|582515.4.peg.3428"/>
<keyword evidence="11" id="KW-0812">Transmembrane</keyword>
<feature type="domain" description="Protein kinase" evidence="12">
    <location>
        <begin position="10"/>
        <end position="272"/>
    </location>
</feature>
<evidence type="ECO:0000256" key="5">
    <source>
        <dbReference type="ARBA" id="ARBA00022777"/>
    </source>
</evidence>
<dbReference type="InParanoid" id="U5DLB0"/>
<evidence type="ECO:0000313" key="13">
    <source>
        <dbReference type="EMBL" id="ERN40505.1"/>
    </source>
</evidence>
<dbReference type="eggNOG" id="COG0515">
    <property type="taxonomic scope" value="Bacteria"/>
</dbReference>
<dbReference type="PROSITE" id="PS50011">
    <property type="entry name" value="PROTEIN_KINASE_DOM"/>
    <property type="match status" value="1"/>
</dbReference>
<accession>U5DLB0</accession>
<dbReference type="EC" id="2.7.11.1" evidence="1"/>
<dbReference type="Gene3D" id="1.10.510.10">
    <property type="entry name" value="Transferase(Phosphotransferase) domain 1"/>
    <property type="match status" value="1"/>
</dbReference>
<evidence type="ECO:0000256" key="6">
    <source>
        <dbReference type="ARBA" id="ARBA00022840"/>
    </source>
</evidence>
<evidence type="ECO:0000256" key="3">
    <source>
        <dbReference type="ARBA" id="ARBA00022679"/>
    </source>
</evidence>
<dbReference type="Pfam" id="PF00069">
    <property type="entry name" value="Pkinase"/>
    <property type="match status" value="1"/>
</dbReference>
<evidence type="ECO:0000256" key="8">
    <source>
        <dbReference type="ARBA" id="ARBA00048679"/>
    </source>
</evidence>
<dbReference type="RefSeq" id="WP_022608651.1">
    <property type="nucleotide sequence ID" value="NZ_ASSJ01000076.1"/>
</dbReference>
<dbReference type="GO" id="GO:0005524">
    <property type="term" value="F:ATP binding"/>
    <property type="evidence" value="ECO:0007669"/>
    <property type="project" value="UniProtKB-UniRule"/>
</dbReference>
<dbReference type="GO" id="GO:0106310">
    <property type="term" value="F:protein serine kinase activity"/>
    <property type="evidence" value="ECO:0007669"/>
    <property type="project" value="RHEA"/>
</dbReference>
<dbReference type="EMBL" id="ASSJ01000076">
    <property type="protein sequence ID" value="ERN40505.1"/>
    <property type="molecule type" value="Genomic_DNA"/>
</dbReference>
<sequence>MAAVLLNNRYQVLRELGRGGFGRTYLAIDTHMPSGQQCAIKQLKPLLTDPDRYDLACERFQREAAVLEALGRDSECIPCLYAYFAEANTFYLVQEWIDGPTLTQAVSDSGCLSPGEVRVLLEDLLGLLDFVHQRRIIHRDIKPDNVILRASDGKPVLIDFGIVKEAVDTLLDLDGSGTRSLSIGTPGYMAPEQAAGRPVYSSDLYSLGLTAVYALSDRSPQELETDPRTGEIAWRQVLPDLHSSLAGALDRCLRFHPRDRFSTAAEMLVSLRGGPVPIRATVPTSATALSAPATAAAPPTATAITDPTVATQVLPRPEPPPPRDRFWLVTGFLASGVVAAGLIAGYGLVRFSDALSQPTVNRRLEGQRSASVAPFELLPDSIAASKPEDTTEAESDTAIAPEPEPEPEPEATLPRQPPTVIVPTEPTPSPPAVRWFAEGTPEREIREALGEPAATTPGSLLGTDVVLYRDIATKADLGYVVDSSSRRLRQTNVHFAPNDSLEGIQAALTELLGGSLPPATANALRQVYAGETDRRQFASSRVAGMVHRNRGRLAVSFWDAN</sequence>
<proteinExistence type="predicted"/>
<dbReference type="STRING" id="582515.KR51_00030520"/>
<evidence type="ECO:0000256" key="2">
    <source>
        <dbReference type="ARBA" id="ARBA00022527"/>
    </source>
</evidence>
<dbReference type="SUPFAM" id="SSF56112">
    <property type="entry name" value="Protein kinase-like (PK-like)"/>
    <property type="match status" value="1"/>
</dbReference>
<reference evidence="13 14" key="1">
    <citation type="submission" date="2013-05" db="EMBL/GenBank/DDBJ databases">
        <title>Draft genome sequence of Rubidibacter lacunae KORDI 51-2.</title>
        <authorList>
            <person name="Choi D.H."/>
            <person name="Noh J.H."/>
            <person name="Kwon K.-K."/>
            <person name="Lee J.-H."/>
            <person name="Ryu J.-Y."/>
        </authorList>
    </citation>
    <scope>NUCLEOTIDE SEQUENCE [LARGE SCALE GENOMIC DNA]</scope>
    <source>
        <strain evidence="13 14">KORDI 51-2</strain>
    </source>
</reference>
<keyword evidence="11" id="KW-0472">Membrane</keyword>
<evidence type="ECO:0000256" key="10">
    <source>
        <dbReference type="SAM" id="MobiDB-lite"/>
    </source>
</evidence>
<comment type="catalytic activity">
    <reaction evidence="8">
        <text>L-seryl-[protein] + ATP = O-phospho-L-seryl-[protein] + ADP + H(+)</text>
        <dbReference type="Rhea" id="RHEA:17989"/>
        <dbReference type="Rhea" id="RHEA-COMP:9863"/>
        <dbReference type="Rhea" id="RHEA-COMP:11604"/>
        <dbReference type="ChEBI" id="CHEBI:15378"/>
        <dbReference type="ChEBI" id="CHEBI:29999"/>
        <dbReference type="ChEBI" id="CHEBI:30616"/>
        <dbReference type="ChEBI" id="CHEBI:83421"/>
        <dbReference type="ChEBI" id="CHEBI:456216"/>
        <dbReference type="EC" id="2.7.11.1"/>
    </reaction>
</comment>
<dbReference type="Proteomes" id="UP000016960">
    <property type="component" value="Unassembled WGS sequence"/>
</dbReference>
<keyword evidence="14" id="KW-1185">Reference proteome</keyword>
<keyword evidence="6 9" id="KW-0067">ATP-binding</keyword>
<comment type="caution">
    <text evidence="13">The sequence shown here is derived from an EMBL/GenBank/DDBJ whole genome shotgun (WGS) entry which is preliminary data.</text>
</comment>
<dbReference type="InterPro" id="IPR017441">
    <property type="entry name" value="Protein_kinase_ATP_BS"/>
</dbReference>
<evidence type="ECO:0000259" key="12">
    <source>
        <dbReference type="PROSITE" id="PS50011"/>
    </source>
</evidence>
<dbReference type="GO" id="GO:0004674">
    <property type="term" value="F:protein serine/threonine kinase activity"/>
    <property type="evidence" value="ECO:0007669"/>
    <property type="project" value="UniProtKB-KW"/>
</dbReference>
<feature type="binding site" evidence="9">
    <location>
        <position position="41"/>
    </location>
    <ligand>
        <name>ATP</name>
        <dbReference type="ChEBI" id="CHEBI:30616"/>
    </ligand>
</feature>
<evidence type="ECO:0000256" key="7">
    <source>
        <dbReference type="ARBA" id="ARBA00047899"/>
    </source>
</evidence>
<keyword evidence="3 13" id="KW-0808">Transferase</keyword>
<dbReference type="SMART" id="SM00220">
    <property type="entry name" value="S_TKc"/>
    <property type="match status" value="1"/>
</dbReference>
<dbReference type="PROSITE" id="PS00108">
    <property type="entry name" value="PROTEIN_KINASE_ST"/>
    <property type="match status" value="1"/>
</dbReference>
<keyword evidence="11" id="KW-1133">Transmembrane helix</keyword>
<dbReference type="CDD" id="cd14014">
    <property type="entry name" value="STKc_PknB_like"/>
    <property type="match status" value="1"/>
</dbReference>
<dbReference type="InterPro" id="IPR011009">
    <property type="entry name" value="Kinase-like_dom_sf"/>
</dbReference>
<comment type="catalytic activity">
    <reaction evidence="7">
        <text>L-threonyl-[protein] + ATP = O-phospho-L-threonyl-[protein] + ADP + H(+)</text>
        <dbReference type="Rhea" id="RHEA:46608"/>
        <dbReference type="Rhea" id="RHEA-COMP:11060"/>
        <dbReference type="Rhea" id="RHEA-COMP:11605"/>
        <dbReference type="ChEBI" id="CHEBI:15378"/>
        <dbReference type="ChEBI" id="CHEBI:30013"/>
        <dbReference type="ChEBI" id="CHEBI:30616"/>
        <dbReference type="ChEBI" id="CHEBI:61977"/>
        <dbReference type="ChEBI" id="CHEBI:456216"/>
        <dbReference type="EC" id="2.7.11.1"/>
    </reaction>
</comment>
<evidence type="ECO:0000256" key="1">
    <source>
        <dbReference type="ARBA" id="ARBA00012513"/>
    </source>
</evidence>
<dbReference type="InterPro" id="IPR008271">
    <property type="entry name" value="Ser/Thr_kinase_AS"/>
</dbReference>
<keyword evidence="4 9" id="KW-0547">Nucleotide-binding</keyword>